<keyword evidence="11 15" id="KW-0239">DNA-directed DNA polymerase</keyword>
<dbReference type="Gene3D" id="1.10.150.20">
    <property type="entry name" value="5' to 3' exonuclease, C-terminal subdomain"/>
    <property type="match status" value="1"/>
</dbReference>
<dbReference type="Gene3D" id="3.30.1490.100">
    <property type="entry name" value="DNA polymerase, Y-family, little finger domain"/>
    <property type="match status" value="1"/>
</dbReference>
<feature type="active site" evidence="15">
    <location>
        <position position="122"/>
    </location>
</feature>
<dbReference type="RefSeq" id="WP_087030593.1">
    <property type="nucleotide sequence ID" value="NZ_FJNE01000001.1"/>
</dbReference>
<dbReference type="HAMAP" id="MF_01113">
    <property type="entry name" value="DNApol_IV"/>
    <property type="match status" value="1"/>
</dbReference>
<keyword evidence="6 15" id="KW-0548">Nucleotidyltransferase</keyword>
<dbReference type="InterPro" id="IPR001126">
    <property type="entry name" value="UmuC"/>
</dbReference>
<evidence type="ECO:0000256" key="9">
    <source>
        <dbReference type="ARBA" id="ARBA00022763"/>
    </source>
</evidence>
<keyword evidence="8 15" id="KW-0479">Metal-binding</keyword>
<dbReference type="InterPro" id="IPR043128">
    <property type="entry name" value="Rev_trsase/Diguanyl_cyclase"/>
</dbReference>
<reference evidence="17 18" key="1">
    <citation type="submission" date="2016-02" db="EMBL/GenBank/DDBJ databases">
        <authorList>
            <person name="Wen L."/>
            <person name="He K."/>
            <person name="Yang H."/>
        </authorList>
    </citation>
    <scope>NUCLEOTIDE SEQUENCE [LARGE SCALE GENOMIC DNA]</scope>
    <source>
        <strain evidence="17">Trichococcus palustris</strain>
    </source>
</reference>
<keyword evidence="5 15" id="KW-0808">Transferase</keyword>
<evidence type="ECO:0000256" key="7">
    <source>
        <dbReference type="ARBA" id="ARBA00022705"/>
    </source>
</evidence>
<keyword evidence="9 15" id="KW-0227">DNA damage</keyword>
<dbReference type="InterPro" id="IPR050116">
    <property type="entry name" value="DNA_polymerase-Y"/>
</dbReference>
<dbReference type="FunFam" id="1.10.150.20:FF:000019">
    <property type="entry name" value="DNA polymerase IV"/>
    <property type="match status" value="1"/>
</dbReference>
<evidence type="ECO:0000259" key="16">
    <source>
        <dbReference type="PROSITE" id="PS50173"/>
    </source>
</evidence>
<feature type="domain" description="UmuC" evidence="16">
    <location>
        <begin position="19"/>
        <end position="203"/>
    </location>
</feature>
<feature type="binding site" evidence="15">
    <location>
        <position position="23"/>
    </location>
    <ligand>
        <name>Mg(2+)</name>
        <dbReference type="ChEBI" id="CHEBI:18420"/>
    </ligand>
</feature>
<dbReference type="PANTHER" id="PTHR11076:SF33">
    <property type="entry name" value="DNA POLYMERASE KAPPA"/>
    <property type="match status" value="1"/>
</dbReference>
<dbReference type="FunFam" id="3.30.1490.100:FF:000004">
    <property type="entry name" value="DNA polymerase IV"/>
    <property type="match status" value="1"/>
</dbReference>
<comment type="similarity">
    <text evidence="2 15">Belongs to the DNA polymerase type-Y family.</text>
</comment>
<evidence type="ECO:0000256" key="13">
    <source>
        <dbReference type="ARBA" id="ARBA00023204"/>
    </source>
</evidence>
<dbReference type="PANTHER" id="PTHR11076">
    <property type="entry name" value="DNA REPAIR POLYMERASE UMUC / TRANSFERASE FAMILY MEMBER"/>
    <property type="match status" value="1"/>
</dbReference>
<keyword evidence="13 15" id="KW-0234">DNA repair</keyword>
<dbReference type="GO" id="GO:0003887">
    <property type="term" value="F:DNA-directed DNA polymerase activity"/>
    <property type="evidence" value="ECO:0007669"/>
    <property type="project" value="UniProtKB-UniRule"/>
</dbReference>
<dbReference type="CDD" id="cd03586">
    <property type="entry name" value="PolY_Pol_IV_kappa"/>
    <property type="match status" value="1"/>
</dbReference>
<keyword evidence="10 15" id="KW-0460">Magnesium</keyword>
<dbReference type="EMBL" id="FJNE01000001">
    <property type="protein sequence ID" value="CZQ83048.1"/>
    <property type="molecule type" value="Genomic_DNA"/>
</dbReference>
<feature type="site" description="Substrate discrimination" evidence="15">
    <location>
        <position position="28"/>
    </location>
</feature>
<evidence type="ECO:0000256" key="12">
    <source>
        <dbReference type="ARBA" id="ARBA00023125"/>
    </source>
</evidence>
<name>A0A143Y9P8_9LACT</name>
<dbReference type="GO" id="GO:0042276">
    <property type="term" value="P:error-prone translesion synthesis"/>
    <property type="evidence" value="ECO:0007669"/>
    <property type="project" value="TreeGrafter"/>
</dbReference>
<comment type="catalytic activity">
    <reaction evidence="14 15">
        <text>DNA(n) + a 2'-deoxyribonucleoside 5'-triphosphate = DNA(n+1) + diphosphate</text>
        <dbReference type="Rhea" id="RHEA:22508"/>
        <dbReference type="Rhea" id="RHEA-COMP:17339"/>
        <dbReference type="Rhea" id="RHEA-COMP:17340"/>
        <dbReference type="ChEBI" id="CHEBI:33019"/>
        <dbReference type="ChEBI" id="CHEBI:61560"/>
        <dbReference type="ChEBI" id="CHEBI:173112"/>
        <dbReference type="EC" id="2.7.7.7"/>
    </reaction>
</comment>
<dbReference type="Pfam" id="PF00817">
    <property type="entry name" value="IMS"/>
    <property type="match status" value="1"/>
</dbReference>
<dbReference type="GO" id="GO:0006261">
    <property type="term" value="P:DNA-templated DNA replication"/>
    <property type="evidence" value="ECO:0007669"/>
    <property type="project" value="UniProtKB-UniRule"/>
</dbReference>
<dbReference type="InterPro" id="IPR053848">
    <property type="entry name" value="IMS_HHH_1"/>
</dbReference>
<dbReference type="InterPro" id="IPR022880">
    <property type="entry name" value="DNApol_IV"/>
</dbReference>
<evidence type="ECO:0000256" key="4">
    <source>
        <dbReference type="ARBA" id="ARBA00022490"/>
    </source>
</evidence>
<keyword evidence="18" id="KW-1185">Reference proteome</keyword>
<evidence type="ECO:0000256" key="5">
    <source>
        <dbReference type="ARBA" id="ARBA00022679"/>
    </source>
</evidence>
<comment type="cofactor">
    <cofactor evidence="15">
        <name>Mg(2+)</name>
        <dbReference type="ChEBI" id="CHEBI:18420"/>
    </cofactor>
    <text evidence="15">Binds 2 magnesium ions per subunit.</text>
</comment>
<evidence type="ECO:0000256" key="15">
    <source>
        <dbReference type="HAMAP-Rule" id="MF_01113"/>
    </source>
</evidence>
<proteinExistence type="inferred from homology"/>
<dbReference type="Gene3D" id="3.40.1170.60">
    <property type="match status" value="1"/>
</dbReference>
<organism evidence="17 18">
    <name type="scientific">Trichococcus palustris</name>
    <dbReference type="NCBI Taxonomy" id="140314"/>
    <lineage>
        <taxon>Bacteria</taxon>
        <taxon>Bacillati</taxon>
        <taxon>Bacillota</taxon>
        <taxon>Bacilli</taxon>
        <taxon>Lactobacillales</taxon>
        <taxon>Carnobacteriaceae</taxon>
        <taxon>Trichococcus</taxon>
    </lineage>
</organism>
<dbReference type="Gene3D" id="3.30.70.270">
    <property type="match status" value="1"/>
</dbReference>
<dbReference type="InterPro" id="IPR036775">
    <property type="entry name" value="DNA_pol_Y-fam_lit_finger_sf"/>
</dbReference>
<dbReference type="AlphaFoldDB" id="A0A143Y9P8"/>
<feature type="binding site" evidence="15">
    <location>
        <position position="121"/>
    </location>
    <ligand>
        <name>Mg(2+)</name>
        <dbReference type="ChEBI" id="CHEBI:18420"/>
    </ligand>
</feature>
<evidence type="ECO:0000256" key="8">
    <source>
        <dbReference type="ARBA" id="ARBA00022723"/>
    </source>
</evidence>
<dbReference type="Proteomes" id="UP000242754">
    <property type="component" value="Unassembled WGS sequence"/>
</dbReference>
<evidence type="ECO:0000313" key="18">
    <source>
        <dbReference type="Proteomes" id="UP000242754"/>
    </source>
</evidence>
<evidence type="ECO:0000256" key="6">
    <source>
        <dbReference type="ARBA" id="ARBA00022695"/>
    </source>
</evidence>
<dbReference type="GO" id="GO:0005829">
    <property type="term" value="C:cytosol"/>
    <property type="evidence" value="ECO:0007669"/>
    <property type="project" value="TreeGrafter"/>
</dbReference>
<dbReference type="GO" id="GO:0006281">
    <property type="term" value="P:DNA repair"/>
    <property type="evidence" value="ECO:0007669"/>
    <property type="project" value="UniProtKB-UniRule"/>
</dbReference>
<dbReference type="GO" id="GO:0000287">
    <property type="term" value="F:magnesium ion binding"/>
    <property type="evidence" value="ECO:0007669"/>
    <property type="project" value="UniProtKB-UniRule"/>
</dbReference>
<evidence type="ECO:0000256" key="10">
    <source>
        <dbReference type="ARBA" id="ARBA00022842"/>
    </source>
</evidence>
<accession>A0A143Y9P8</accession>
<dbReference type="OrthoDB" id="9808813at2"/>
<protein>
    <recommendedName>
        <fullName evidence="15">DNA polymerase IV</fullName>
        <shortName evidence="15">Pol IV</shortName>
        <ecNumber evidence="15">2.7.7.7</ecNumber>
    </recommendedName>
</protein>
<evidence type="ECO:0000256" key="11">
    <source>
        <dbReference type="ARBA" id="ARBA00022932"/>
    </source>
</evidence>
<dbReference type="STRING" id="140314.SAMN04488076_10398"/>
<evidence type="ECO:0000256" key="14">
    <source>
        <dbReference type="ARBA" id="ARBA00049244"/>
    </source>
</evidence>
<keyword evidence="4 15" id="KW-0963">Cytoplasm</keyword>
<evidence type="ECO:0000256" key="3">
    <source>
        <dbReference type="ARBA" id="ARBA00022457"/>
    </source>
</evidence>
<keyword evidence="7 15" id="KW-0235">DNA replication</keyword>
<keyword evidence="12 15" id="KW-0238">DNA-binding</keyword>
<evidence type="ECO:0000256" key="2">
    <source>
        <dbReference type="ARBA" id="ARBA00010945"/>
    </source>
</evidence>
<dbReference type="GO" id="GO:0003684">
    <property type="term" value="F:damaged DNA binding"/>
    <property type="evidence" value="ECO:0007669"/>
    <property type="project" value="InterPro"/>
</dbReference>
<dbReference type="InterPro" id="IPR017961">
    <property type="entry name" value="DNA_pol_Y-fam_little_finger"/>
</dbReference>
<dbReference type="GO" id="GO:0009432">
    <property type="term" value="P:SOS response"/>
    <property type="evidence" value="ECO:0007669"/>
    <property type="project" value="TreeGrafter"/>
</dbReference>
<dbReference type="SUPFAM" id="SSF100879">
    <property type="entry name" value="Lesion bypass DNA polymerase (Y-family), little finger domain"/>
    <property type="match status" value="1"/>
</dbReference>
<keyword evidence="3 15" id="KW-0515">Mutator protein</keyword>
<evidence type="ECO:0000256" key="1">
    <source>
        <dbReference type="ARBA" id="ARBA00004496"/>
    </source>
</evidence>
<sequence>MQIGMLTFKDPENDTSRKIIHIDMDAFYASVEERDHPEYSGKPIVIAHHPRDTGGKGVVTTANYEARKFGIHSAMSAQKAYELCPKAIFIAPRMSYYKAVSLTIRSIYSRYTDIIEPLSLDEAYLDVTKNKQKMKSATLIARKIQREVWEEVHLTCSAGVSYNKFIAKIASDYRKPAGLTVVTPDKAQKFLEVLPIEKFYGVGKKTVEKMKKLEIETGKDLLRMDQMDLIKHFGKMGYALYRRVRGIDNNPVEAERERKSVGKEHTYNPFLLDEDIVKAELGRMANEVQQSLRANKLHGRAVVLKIRYADFDTMTRRKSFIDYIENAEAIFNKAWDLWEEHGMIEREVRLLGITITQLDPIHYENIQLPLWDTGTL</sequence>
<dbReference type="PROSITE" id="PS50173">
    <property type="entry name" value="UMUC"/>
    <property type="match status" value="1"/>
</dbReference>
<comment type="subunit">
    <text evidence="15">Monomer.</text>
</comment>
<gene>
    <name evidence="15" type="primary">dinB</name>
    <name evidence="17" type="ORF">Tpal_390</name>
</gene>
<dbReference type="Pfam" id="PF11799">
    <property type="entry name" value="IMS_C"/>
    <property type="match status" value="1"/>
</dbReference>
<comment type="function">
    <text evidence="15">Poorly processive, error-prone DNA polymerase involved in untargeted mutagenesis. Copies undamaged DNA at stalled replication forks, which arise in vivo from mismatched or misaligned primer ends. These misaligned primers can be extended by PolIV. Exhibits no 3'-5' exonuclease (proofreading) activity. May be involved in translesional synthesis, in conjunction with the beta clamp from PolIII.</text>
</comment>
<dbReference type="SUPFAM" id="SSF56672">
    <property type="entry name" value="DNA/RNA polymerases"/>
    <property type="match status" value="1"/>
</dbReference>
<comment type="subcellular location">
    <subcellularLocation>
        <location evidence="1 15">Cytoplasm</location>
    </subcellularLocation>
</comment>
<evidence type="ECO:0000313" key="17">
    <source>
        <dbReference type="EMBL" id="CZQ83048.1"/>
    </source>
</evidence>
<dbReference type="InterPro" id="IPR043502">
    <property type="entry name" value="DNA/RNA_pol_sf"/>
</dbReference>
<dbReference type="EC" id="2.7.7.7" evidence="15"/>
<dbReference type="Pfam" id="PF21999">
    <property type="entry name" value="IMS_HHH_1"/>
    <property type="match status" value="1"/>
</dbReference>
<dbReference type="NCBIfam" id="NF002677">
    <property type="entry name" value="PRK02406.1"/>
    <property type="match status" value="1"/>
</dbReference>